<name>A0ABP3RWN9_9ACTN</name>
<keyword evidence="3" id="KW-1185">Reference proteome</keyword>
<evidence type="ECO:0008006" key="4">
    <source>
        <dbReference type="Google" id="ProtNLM"/>
    </source>
</evidence>
<proteinExistence type="predicted"/>
<evidence type="ECO:0000256" key="1">
    <source>
        <dbReference type="SAM" id="SignalP"/>
    </source>
</evidence>
<comment type="caution">
    <text evidence="2">The sequence shown here is derived from an EMBL/GenBank/DDBJ whole genome shotgun (WGS) entry which is preliminary data.</text>
</comment>
<sequence length="160" mass="16037">MTRLRIRAGRTAVVAAVTAGALLSTGTAFAYWKATGSGSGTAKVGVGQTIRANAVTPATGLLFPSTTPNGSLALTFTTPVNALVTGIAKDPARPVISSVTGCGAFLDMPAVTGLSIAVTAPGPSPVTTLPNRVRLLMDTPANCQGATFTIPVVLTTQETP</sequence>
<reference evidence="3" key="1">
    <citation type="journal article" date="2019" name="Int. J. Syst. Evol. Microbiol.">
        <title>The Global Catalogue of Microorganisms (GCM) 10K type strain sequencing project: providing services to taxonomists for standard genome sequencing and annotation.</title>
        <authorList>
            <consortium name="The Broad Institute Genomics Platform"/>
            <consortium name="The Broad Institute Genome Sequencing Center for Infectious Disease"/>
            <person name="Wu L."/>
            <person name="Ma J."/>
        </authorList>
    </citation>
    <scope>NUCLEOTIDE SEQUENCE [LARGE SCALE GENOMIC DNA]</scope>
    <source>
        <strain evidence="3">JCM 10671</strain>
    </source>
</reference>
<feature type="chain" id="PRO_5046492451" description="Ribosomally synthesized peptide with SipW-like signal peptide" evidence="1">
    <location>
        <begin position="31"/>
        <end position="160"/>
    </location>
</feature>
<dbReference type="Proteomes" id="UP001500957">
    <property type="component" value="Unassembled WGS sequence"/>
</dbReference>
<keyword evidence="1" id="KW-0732">Signal</keyword>
<dbReference type="RefSeq" id="WP_344603626.1">
    <property type="nucleotide sequence ID" value="NZ_BAAAHE010000012.1"/>
</dbReference>
<dbReference type="EMBL" id="BAAAHE010000012">
    <property type="protein sequence ID" value="GAA0615748.1"/>
    <property type="molecule type" value="Genomic_DNA"/>
</dbReference>
<evidence type="ECO:0000313" key="3">
    <source>
        <dbReference type="Proteomes" id="UP001500957"/>
    </source>
</evidence>
<organism evidence="2 3">
    <name type="scientific">Sporichthya brevicatena</name>
    <dbReference type="NCBI Taxonomy" id="171442"/>
    <lineage>
        <taxon>Bacteria</taxon>
        <taxon>Bacillati</taxon>
        <taxon>Actinomycetota</taxon>
        <taxon>Actinomycetes</taxon>
        <taxon>Sporichthyales</taxon>
        <taxon>Sporichthyaceae</taxon>
        <taxon>Sporichthya</taxon>
    </lineage>
</organism>
<gene>
    <name evidence="2" type="ORF">GCM10009547_17140</name>
</gene>
<protein>
    <recommendedName>
        <fullName evidence="4">Ribosomally synthesized peptide with SipW-like signal peptide</fullName>
    </recommendedName>
</protein>
<evidence type="ECO:0000313" key="2">
    <source>
        <dbReference type="EMBL" id="GAA0615748.1"/>
    </source>
</evidence>
<accession>A0ABP3RWN9</accession>
<feature type="signal peptide" evidence="1">
    <location>
        <begin position="1"/>
        <end position="30"/>
    </location>
</feature>